<dbReference type="InterPro" id="IPR019533">
    <property type="entry name" value="Peptidase_S26"/>
</dbReference>
<feature type="active site" evidence="7">
    <location>
        <position position="92"/>
    </location>
</feature>
<reference evidence="10 11" key="1">
    <citation type="submission" date="2018-07" db="EMBL/GenBank/DDBJ databases">
        <title>The complete nuclear genome of the prasinophyte Chloropicon primus (CCMP1205).</title>
        <authorList>
            <person name="Pombert J.-F."/>
            <person name="Otis C."/>
            <person name="Turmel M."/>
            <person name="Lemieux C."/>
        </authorList>
    </citation>
    <scope>NUCLEOTIDE SEQUENCE [LARGE SCALE GENOMIC DNA]</scope>
    <source>
        <strain evidence="10 11">CCMP1205</strain>
    </source>
</reference>
<dbReference type="GO" id="GO:0006465">
    <property type="term" value="P:signal peptide processing"/>
    <property type="evidence" value="ECO:0007669"/>
    <property type="project" value="InterPro"/>
</dbReference>
<evidence type="ECO:0000256" key="5">
    <source>
        <dbReference type="ARBA" id="ARBA00023136"/>
    </source>
</evidence>
<evidence type="ECO:0000313" key="9">
    <source>
        <dbReference type="EMBL" id="CAD9720199.1"/>
    </source>
</evidence>
<name>A0A5B8MWM4_9CHLO</name>
<reference evidence="9" key="2">
    <citation type="submission" date="2021-01" db="EMBL/GenBank/DDBJ databases">
        <authorList>
            <person name="Corre E."/>
            <person name="Pelletier E."/>
            <person name="Niang G."/>
            <person name="Scheremetjew M."/>
            <person name="Finn R."/>
            <person name="Kale V."/>
            <person name="Holt S."/>
            <person name="Cochrane G."/>
            <person name="Meng A."/>
            <person name="Brown T."/>
            <person name="Cohen L."/>
        </authorList>
    </citation>
    <scope>NUCLEOTIDE SEQUENCE</scope>
    <source>
        <strain evidence="9">CCMP1205</strain>
    </source>
</reference>
<evidence type="ECO:0000256" key="2">
    <source>
        <dbReference type="ARBA" id="ARBA00022792"/>
    </source>
</evidence>
<dbReference type="PRINTS" id="PR00727">
    <property type="entry name" value="LEADERPTASE"/>
</dbReference>
<dbReference type="InterPro" id="IPR052064">
    <property type="entry name" value="Mito_IMP1_subunit"/>
</dbReference>
<protein>
    <submittedName>
        <fullName evidence="10">Signal peptidase</fullName>
    </submittedName>
</protein>
<dbReference type="GO" id="GO:0042720">
    <property type="term" value="C:mitochondrial inner membrane peptidase complex"/>
    <property type="evidence" value="ECO:0007669"/>
    <property type="project" value="TreeGrafter"/>
</dbReference>
<dbReference type="GO" id="GO:0004252">
    <property type="term" value="F:serine-type endopeptidase activity"/>
    <property type="evidence" value="ECO:0007669"/>
    <property type="project" value="InterPro"/>
</dbReference>
<feature type="domain" description="Peptidase S26" evidence="8">
    <location>
        <begin position="31"/>
        <end position="101"/>
    </location>
</feature>
<comment type="subcellular location">
    <subcellularLocation>
        <location evidence="1">Mitochondrion inner membrane</location>
    </subcellularLocation>
</comment>
<dbReference type="InterPro" id="IPR000223">
    <property type="entry name" value="Pept_S26A_signal_pept_1"/>
</dbReference>
<evidence type="ECO:0000256" key="4">
    <source>
        <dbReference type="ARBA" id="ARBA00023128"/>
    </source>
</evidence>
<dbReference type="PANTHER" id="PTHR12383:SF16">
    <property type="entry name" value="MITOCHONDRIAL INNER MEMBRANE PROTEASE SUBUNIT 1"/>
    <property type="match status" value="1"/>
</dbReference>
<keyword evidence="2" id="KW-0999">Mitochondrion inner membrane</keyword>
<proteinExistence type="inferred from homology"/>
<dbReference type="EMBL" id="CP031045">
    <property type="protein sequence ID" value="QDZ24065.1"/>
    <property type="molecule type" value="Genomic_DNA"/>
</dbReference>
<evidence type="ECO:0000256" key="6">
    <source>
        <dbReference type="ARBA" id="ARBA00038445"/>
    </source>
</evidence>
<evidence type="ECO:0000256" key="7">
    <source>
        <dbReference type="PIRSR" id="PIRSR600223-1"/>
    </source>
</evidence>
<dbReference type="PANTHER" id="PTHR12383">
    <property type="entry name" value="PROTEASE FAMILY S26 MITOCHONDRIAL INNER MEMBRANE PROTEASE-RELATED"/>
    <property type="match status" value="1"/>
</dbReference>
<evidence type="ECO:0000259" key="8">
    <source>
        <dbReference type="Pfam" id="PF10502"/>
    </source>
</evidence>
<dbReference type="Gene3D" id="2.10.109.10">
    <property type="entry name" value="Umud Fragment, subunit A"/>
    <property type="match status" value="1"/>
</dbReference>
<accession>A0A5B8MWM4</accession>
<dbReference type="Proteomes" id="UP000316726">
    <property type="component" value="Chromosome 12"/>
</dbReference>
<evidence type="ECO:0000256" key="3">
    <source>
        <dbReference type="ARBA" id="ARBA00022801"/>
    </source>
</evidence>
<dbReference type="SUPFAM" id="SSF51306">
    <property type="entry name" value="LexA/Signal peptidase"/>
    <property type="match status" value="1"/>
</dbReference>
<feature type="domain" description="Peptidase S26" evidence="8">
    <location>
        <begin position="110"/>
        <end position="154"/>
    </location>
</feature>
<dbReference type="EMBL" id="HBHL01013787">
    <property type="protein sequence ID" value="CAD9720199.1"/>
    <property type="molecule type" value="Transcribed_RNA"/>
</dbReference>
<keyword evidence="4" id="KW-0496">Mitochondrion</keyword>
<dbReference type="Pfam" id="PF10502">
    <property type="entry name" value="Peptidase_S26"/>
    <property type="match status" value="2"/>
</dbReference>
<dbReference type="InterPro" id="IPR036286">
    <property type="entry name" value="LexA/Signal_pep-like_sf"/>
</dbReference>
<dbReference type="GO" id="GO:0006627">
    <property type="term" value="P:protein processing involved in protein targeting to mitochondrion"/>
    <property type="evidence" value="ECO:0007669"/>
    <property type="project" value="TreeGrafter"/>
</dbReference>
<feature type="active site" evidence="7">
    <location>
        <position position="48"/>
    </location>
</feature>
<evidence type="ECO:0000256" key="1">
    <source>
        <dbReference type="ARBA" id="ARBA00004273"/>
    </source>
</evidence>
<keyword evidence="11" id="KW-1185">Reference proteome</keyword>
<dbReference type="STRING" id="1764295.A0A5B8MWM4"/>
<keyword evidence="5" id="KW-0472">Membrane</keyword>
<evidence type="ECO:0000313" key="10">
    <source>
        <dbReference type="EMBL" id="QDZ24065.1"/>
    </source>
</evidence>
<dbReference type="CDD" id="cd06530">
    <property type="entry name" value="S26_SPase_I"/>
    <property type="match status" value="1"/>
</dbReference>
<sequence>MPPPGPSLFLRTLAEFGRKDLAGFVKWAAGLYLVHEYVCEVAYTKGPSMIPTFNREGDVVLVDHVSRQLKTLERGDVVIAVCPYEPRKLVCKRLLALEGDACPPPTHGTNQGLKTVPKGHVWLQGDNLGNSTDSRNYGPVPYNLLRGRVFFKVWPVSEAGPIQRNTALASRTAL</sequence>
<keyword evidence="3" id="KW-0378">Hydrolase</keyword>
<dbReference type="OrthoDB" id="308440at2759"/>
<organism evidence="10 11">
    <name type="scientific">Chloropicon primus</name>
    <dbReference type="NCBI Taxonomy" id="1764295"/>
    <lineage>
        <taxon>Eukaryota</taxon>
        <taxon>Viridiplantae</taxon>
        <taxon>Chlorophyta</taxon>
        <taxon>Chloropicophyceae</taxon>
        <taxon>Chloropicales</taxon>
        <taxon>Chloropicaceae</taxon>
        <taxon>Chloropicon</taxon>
    </lineage>
</organism>
<dbReference type="AlphaFoldDB" id="A0A5B8MWM4"/>
<evidence type="ECO:0000313" key="11">
    <source>
        <dbReference type="Proteomes" id="UP000316726"/>
    </source>
</evidence>
<gene>
    <name evidence="10" type="ORF">A3770_12p65830</name>
    <name evidence="9" type="ORF">CPRI1469_LOCUS9065</name>
</gene>
<comment type="similarity">
    <text evidence="6">Belongs to the peptidase S26 family. IMP1 subfamily.</text>
</comment>